<evidence type="ECO:0000313" key="1">
    <source>
        <dbReference type="EMBL" id="KKL67546.1"/>
    </source>
</evidence>
<proteinExistence type="predicted"/>
<feature type="non-terminal residue" evidence="1">
    <location>
        <position position="58"/>
    </location>
</feature>
<sequence length="58" mass="6844">MIFFDLLLNEIAKLKLFEKRLYPFLKRIIPDKNITKPVIKPRNVSVKVVIPPIDINKL</sequence>
<gene>
    <name evidence="1" type="ORF">LCGC14_2133880</name>
</gene>
<reference evidence="1" key="1">
    <citation type="journal article" date="2015" name="Nature">
        <title>Complex archaea that bridge the gap between prokaryotes and eukaryotes.</title>
        <authorList>
            <person name="Spang A."/>
            <person name="Saw J.H."/>
            <person name="Jorgensen S.L."/>
            <person name="Zaremba-Niedzwiedzka K."/>
            <person name="Martijn J."/>
            <person name="Lind A.E."/>
            <person name="van Eijk R."/>
            <person name="Schleper C."/>
            <person name="Guy L."/>
            <person name="Ettema T.J."/>
        </authorList>
    </citation>
    <scope>NUCLEOTIDE SEQUENCE</scope>
</reference>
<dbReference type="EMBL" id="LAZR01026824">
    <property type="protein sequence ID" value="KKL67546.1"/>
    <property type="molecule type" value="Genomic_DNA"/>
</dbReference>
<name>A0A0F9EMQ8_9ZZZZ</name>
<comment type="caution">
    <text evidence="1">The sequence shown here is derived from an EMBL/GenBank/DDBJ whole genome shotgun (WGS) entry which is preliminary data.</text>
</comment>
<accession>A0A0F9EMQ8</accession>
<dbReference type="AlphaFoldDB" id="A0A0F9EMQ8"/>
<protein>
    <submittedName>
        <fullName evidence="1">Uncharacterized protein</fullName>
    </submittedName>
</protein>
<organism evidence="1">
    <name type="scientific">marine sediment metagenome</name>
    <dbReference type="NCBI Taxonomy" id="412755"/>
    <lineage>
        <taxon>unclassified sequences</taxon>
        <taxon>metagenomes</taxon>
        <taxon>ecological metagenomes</taxon>
    </lineage>
</organism>